<dbReference type="RefSeq" id="WP_338292563.1">
    <property type="nucleotide sequence ID" value="NZ_AP027272.1"/>
</dbReference>
<dbReference type="EMBL" id="AP027272">
    <property type="protein sequence ID" value="BDX06549.1"/>
    <property type="molecule type" value="Genomic_DNA"/>
</dbReference>
<feature type="domain" description="7(1) septoil knot" evidence="1">
    <location>
        <begin position="1"/>
        <end position="82"/>
    </location>
</feature>
<proteinExistence type="predicted"/>
<sequence>MPKIQQTFSMSEADIIADITQDKGKADLCVFVVSSPGMAWSDERWYITNNDFDASSTVYFGKSGRAALTVYFVKNPGDAGWQTNHSLKGKL</sequence>
<evidence type="ECO:0000259" key="1">
    <source>
        <dbReference type="Pfam" id="PF19647"/>
    </source>
</evidence>
<gene>
    <name evidence="2" type="ORF">MACH26_20700</name>
</gene>
<keyword evidence="3" id="KW-1185">Reference proteome</keyword>
<dbReference type="AlphaFoldDB" id="A0AA48HJS8"/>
<protein>
    <recommendedName>
        <fullName evidence="1">7(1) septoil knot domain-containing protein</fullName>
    </recommendedName>
</protein>
<dbReference type="KEGG" id="pmaw:MACH26_20700"/>
<accession>A0AA48HJS8</accession>
<name>A0AA48HJS8_9ALTE</name>
<dbReference type="Pfam" id="PF19647">
    <property type="entry name" value="Septknot"/>
    <property type="match status" value="1"/>
</dbReference>
<dbReference type="Proteomes" id="UP001333710">
    <property type="component" value="Chromosome"/>
</dbReference>
<evidence type="ECO:0000313" key="3">
    <source>
        <dbReference type="Proteomes" id="UP001333710"/>
    </source>
</evidence>
<reference evidence="2" key="1">
    <citation type="submission" date="2023-01" db="EMBL/GenBank/DDBJ databases">
        <title>Complete genome sequence of Planctobacterium marinum strain Dej080120_11.</title>
        <authorList>
            <person name="Ueki S."/>
            <person name="Maruyama F."/>
        </authorList>
    </citation>
    <scope>NUCLEOTIDE SEQUENCE</scope>
    <source>
        <strain evidence="2">Dej080120_11</strain>
    </source>
</reference>
<evidence type="ECO:0000313" key="2">
    <source>
        <dbReference type="EMBL" id="BDX06549.1"/>
    </source>
</evidence>
<organism evidence="2 3">
    <name type="scientific">Planctobacterium marinum</name>
    <dbReference type="NCBI Taxonomy" id="1631968"/>
    <lineage>
        <taxon>Bacteria</taxon>
        <taxon>Pseudomonadati</taxon>
        <taxon>Pseudomonadota</taxon>
        <taxon>Gammaproteobacteria</taxon>
        <taxon>Alteromonadales</taxon>
        <taxon>Alteromonadaceae</taxon>
        <taxon>Planctobacterium</taxon>
    </lineage>
</organism>
<dbReference type="InterPro" id="IPR046148">
    <property type="entry name" value="Septknot"/>
</dbReference>